<keyword evidence="4" id="KW-1185">Reference proteome</keyword>
<evidence type="ECO:0000313" key="3">
    <source>
        <dbReference type="EMBL" id="ETX27267.1"/>
    </source>
</evidence>
<feature type="transmembrane region" description="Helical" evidence="1">
    <location>
        <begin position="443"/>
        <end position="467"/>
    </location>
</feature>
<name>X7F2W7_9RHOB</name>
<dbReference type="AlphaFoldDB" id="X7F2W7"/>
<proteinExistence type="predicted"/>
<dbReference type="Proteomes" id="UP000023430">
    <property type="component" value="Unassembled WGS sequence"/>
</dbReference>
<dbReference type="eggNOG" id="COG4249">
    <property type="taxonomic scope" value="Bacteria"/>
</dbReference>
<protein>
    <recommendedName>
        <fullName evidence="2">SGNH hydrolase-type esterase domain-containing protein</fullName>
    </recommendedName>
</protein>
<keyword evidence="1" id="KW-0472">Membrane</keyword>
<evidence type="ECO:0000313" key="4">
    <source>
        <dbReference type="Proteomes" id="UP000023430"/>
    </source>
</evidence>
<organism evidence="3 4">
    <name type="scientific">Roseivivax isoporae LMG 25204</name>
    <dbReference type="NCBI Taxonomy" id="1449351"/>
    <lineage>
        <taxon>Bacteria</taxon>
        <taxon>Pseudomonadati</taxon>
        <taxon>Pseudomonadota</taxon>
        <taxon>Alphaproteobacteria</taxon>
        <taxon>Rhodobacterales</taxon>
        <taxon>Roseobacteraceae</taxon>
        <taxon>Roseivivax</taxon>
    </lineage>
</organism>
<dbReference type="OrthoDB" id="500593at2"/>
<dbReference type="CDD" id="cd00229">
    <property type="entry name" value="SGNH_hydrolase"/>
    <property type="match status" value="1"/>
</dbReference>
<dbReference type="Gene3D" id="3.40.50.1110">
    <property type="entry name" value="SGNH hydrolase"/>
    <property type="match status" value="1"/>
</dbReference>
<dbReference type="PATRIC" id="fig|1449351.3.peg.3830"/>
<keyword evidence="1" id="KW-1133">Transmembrane helix</keyword>
<dbReference type="GO" id="GO:0016788">
    <property type="term" value="F:hydrolase activity, acting on ester bonds"/>
    <property type="evidence" value="ECO:0007669"/>
    <property type="project" value="UniProtKB-ARBA"/>
</dbReference>
<sequence length="490" mass="52356">MADESAPPIDLSELMRRMDDPSVPDAQIAPYLIPVPSPDGGIEPGFQPNPSRVTGLVTGLEGGLIVQSLNNRERRKRQRAYRDRIAAGWSGPRIVEEGDSWFQYPLLLEDIVDHMMRDHAVLSLSGAGHTLAQMLRQNEILAAISRERAAALMLSAGGNDLFENGNIARLIEDVRPGMSANDLVGARFDAFLSEVIGLYRGLLQRVHSAFPHVVMLIHGYSAAFSRMDRWVGRPLKEAGVMPVAVQNRVVEVMLARFNAAQKRLAAEPAFHGKLVHVDLTGLGREPGQWYDEIHMSSSQNRAAADLFADALRRHLPAAGGLEAGIAEVPEPAGAPVAAVAAHAAALSALDEHALLCELQERLDLIDRDPATADLPSAPLLSLSTGGLEGGIATTVGPLARRLLRRWERELYDLICGDAAADAAERTKLREALGAGQDALVGAIAAWLVSGPLGVSALLAGVLAALLVKRVGGSAVEEICTLWGERLNAAG</sequence>
<evidence type="ECO:0000256" key="1">
    <source>
        <dbReference type="SAM" id="Phobius"/>
    </source>
</evidence>
<dbReference type="EMBL" id="JAME01000036">
    <property type="protein sequence ID" value="ETX27267.1"/>
    <property type="molecule type" value="Genomic_DNA"/>
</dbReference>
<dbReference type="RefSeq" id="WP_043774041.1">
    <property type="nucleotide sequence ID" value="NZ_JAME01000036.1"/>
</dbReference>
<evidence type="ECO:0000259" key="2">
    <source>
        <dbReference type="Pfam" id="PF13472"/>
    </source>
</evidence>
<dbReference type="InterPro" id="IPR013830">
    <property type="entry name" value="SGNH_hydro"/>
</dbReference>
<accession>X7F2W7</accession>
<dbReference type="Pfam" id="PF13472">
    <property type="entry name" value="Lipase_GDSL_2"/>
    <property type="match status" value="1"/>
</dbReference>
<reference evidence="3 4" key="1">
    <citation type="submission" date="2014-01" db="EMBL/GenBank/DDBJ databases">
        <title>Roseivivax isoporae LMG 25204 Genome Sequencing.</title>
        <authorList>
            <person name="Lai Q."/>
            <person name="Li G."/>
            <person name="Shao Z."/>
        </authorList>
    </citation>
    <scope>NUCLEOTIDE SEQUENCE [LARGE SCALE GENOMIC DNA]</scope>
    <source>
        <strain evidence="3 4">LMG 25204</strain>
    </source>
</reference>
<dbReference type="SUPFAM" id="SSF52266">
    <property type="entry name" value="SGNH hydrolase"/>
    <property type="match status" value="1"/>
</dbReference>
<dbReference type="STRING" id="1449351.RISW2_14805"/>
<keyword evidence="1" id="KW-0812">Transmembrane</keyword>
<dbReference type="InterPro" id="IPR036514">
    <property type="entry name" value="SGNH_hydro_sf"/>
</dbReference>
<feature type="domain" description="SGNH hydrolase-type esterase" evidence="2">
    <location>
        <begin position="84"/>
        <end position="297"/>
    </location>
</feature>
<gene>
    <name evidence="3" type="ORF">RISW2_14805</name>
</gene>
<comment type="caution">
    <text evidence="3">The sequence shown here is derived from an EMBL/GenBank/DDBJ whole genome shotgun (WGS) entry which is preliminary data.</text>
</comment>